<feature type="compositionally biased region" description="Basic and acidic residues" evidence="1">
    <location>
        <begin position="26"/>
        <end position="36"/>
    </location>
</feature>
<organism evidence="3 4">
    <name type="scientific">Streptomyces lannensis</name>
    <dbReference type="NCBI Taxonomy" id="766498"/>
    <lineage>
        <taxon>Bacteria</taxon>
        <taxon>Bacillati</taxon>
        <taxon>Actinomycetota</taxon>
        <taxon>Actinomycetes</taxon>
        <taxon>Kitasatosporales</taxon>
        <taxon>Streptomycetaceae</taxon>
        <taxon>Streptomyces</taxon>
    </lineage>
</organism>
<feature type="transmembrane region" description="Helical" evidence="2">
    <location>
        <begin position="68"/>
        <end position="87"/>
    </location>
</feature>
<feature type="transmembrane region" description="Helical" evidence="2">
    <location>
        <begin position="93"/>
        <end position="111"/>
    </location>
</feature>
<keyword evidence="2" id="KW-0472">Membrane</keyword>
<comment type="caution">
    <text evidence="3">The sequence shown here is derived from an EMBL/GenBank/DDBJ whole genome shotgun (WGS) entry which is preliminary data.</text>
</comment>
<name>A0ABP7JUX1_9ACTN</name>
<dbReference type="Proteomes" id="UP001501563">
    <property type="component" value="Unassembled WGS sequence"/>
</dbReference>
<keyword evidence="2" id="KW-0812">Transmembrane</keyword>
<evidence type="ECO:0000313" key="4">
    <source>
        <dbReference type="Proteomes" id="UP001501563"/>
    </source>
</evidence>
<gene>
    <name evidence="3" type="ORF">GCM10022207_18250</name>
</gene>
<evidence type="ECO:0000313" key="3">
    <source>
        <dbReference type="EMBL" id="GAA3855234.1"/>
    </source>
</evidence>
<protein>
    <recommendedName>
        <fullName evidence="5">YcxB-like protein domain-containing protein</fullName>
    </recommendedName>
</protein>
<sequence>MFSGSWYAGSDPAEITPLGSPLMETRGGDSSDQDTDRGTAVEFVYRLTAADFEEALRARARRTPAGRAQVLMGPLMAAVAVAVLSMFQHATLPLWIVTLVVCVAAVSWGTVRGLRTMARRMSSVMEVYGQCRMVADDRGAVTTGERASSSIDWSAFREYLETSGLFVLLGGDRATSVTVLPKRGAHEHADVDRLRAILDRHLKRR</sequence>
<proteinExistence type="predicted"/>
<keyword evidence="4" id="KW-1185">Reference proteome</keyword>
<keyword evidence="2" id="KW-1133">Transmembrane helix</keyword>
<evidence type="ECO:0000256" key="1">
    <source>
        <dbReference type="SAM" id="MobiDB-lite"/>
    </source>
</evidence>
<feature type="region of interest" description="Disordered" evidence="1">
    <location>
        <begin position="1"/>
        <end position="36"/>
    </location>
</feature>
<evidence type="ECO:0008006" key="5">
    <source>
        <dbReference type="Google" id="ProtNLM"/>
    </source>
</evidence>
<accession>A0ABP7JUX1</accession>
<dbReference type="EMBL" id="BAAAZA010000004">
    <property type="protein sequence ID" value="GAA3855234.1"/>
    <property type="molecule type" value="Genomic_DNA"/>
</dbReference>
<evidence type="ECO:0000256" key="2">
    <source>
        <dbReference type="SAM" id="Phobius"/>
    </source>
</evidence>
<reference evidence="4" key="1">
    <citation type="journal article" date="2019" name="Int. J. Syst. Evol. Microbiol.">
        <title>The Global Catalogue of Microorganisms (GCM) 10K type strain sequencing project: providing services to taxonomists for standard genome sequencing and annotation.</title>
        <authorList>
            <consortium name="The Broad Institute Genomics Platform"/>
            <consortium name="The Broad Institute Genome Sequencing Center for Infectious Disease"/>
            <person name="Wu L."/>
            <person name="Ma J."/>
        </authorList>
    </citation>
    <scope>NUCLEOTIDE SEQUENCE [LARGE SCALE GENOMIC DNA]</scope>
    <source>
        <strain evidence="4">JCM 16578</strain>
    </source>
</reference>